<proteinExistence type="predicted"/>
<dbReference type="OMA" id="INESCET"/>
<keyword evidence="5" id="KW-0418">Kinase</keyword>
<reference evidence="10 11" key="2">
    <citation type="journal article" date="2017" name="Genome Biol.">
        <title>New reference genome sequences of hot pepper reveal the massive evolution of plant disease-resistance genes by retroduplication.</title>
        <authorList>
            <person name="Kim S."/>
            <person name="Park J."/>
            <person name="Yeom S.I."/>
            <person name="Kim Y.M."/>
            <person name="Seo E."/>
            <person name="Kim K.T."/>
            <person name="Kim M.S."/>
            <person name="Lee J.M."/>
            <person name="Cheong K."/>
            <person name="Shin H.S."/>
            <person name="Kim S.B."/>
            <person name="Han K."/>
            <person name="Lee J."/>
            <person name="Park M."/>
            <person name="Lee H.A."/>
            <person name="Lee H.Y."/>
            <person name="Lee Y."/>
            <person name="Oh S."/>
            <person name="Lee J.H."/>
            <person name="Choi E."/>
            <person name="Choi E."/>
            <person name="Lee S.E."/>
            <person name="Jeon J."/>
            <person name="Kim H."/>
            <person name="Choi G."/>
            <person name="Song H."/>
            <person name="Lee J."/>
            <person name="Lee S.C."/>
            <person name="Kwon J.K."/>
            <person name="Lee H.Y."/>
            <person name="Koo N."/>
            <person name="Hong Y."/>
            <person name="Kim R.W."/>
            <person name="Kang W.H."/>
            <person name="Huh J.H."/>
            <person name="Kang B.C."/>
            <person name="Yang T.J."/>
            <person name="Lee Y.H."/>
            <person name="Bennetzen J.L."/>
            <person name="Choi D."/>
        </authorList>
    </citation>
    <scope>NUCLEOTIDE SEQUENCE [LARGE SCALE GENOMIC DNA]</scope>
    <source>
        <strain evidence="11">cv. CM334</strain>
    </source>
</reference>
<comment type="catalytic activity">
    <reaction evidence="7">
        <text>L-threonyl-[protein] + ATP = O-phospho-L-threonyl-[protein] + ADP + H(+)</text>
        <dbReference type="Rhea" id="RHEA:46608"/>
        <dbReference type="Rhea" id="RHEA-COMP:11060"/>
        <dbReference type="Rhea" id="RHEA-COMP:11605"/>
        <dbReference type="ChEBI" id="CHEBI:15378"/>
        <dbReference type="ChEBI" id="CHEBI:30013"/>
        <dbReference type="ChEBI" id="CHEBI:30616"/>
        <dbReference type="ChEBI" id="CHEBI:61977"/>
        <dbReference type="ChEBI" id="CHEBI:456216"/>
        <dbReference type="EC" id="2.7.11.1"/>
    </reaction>
</comment>
<dbReference type="InterPro" id="IPR008266">
    <property type="entry name" value="Tyr_kinase_AS"/>
</dbReference>
<sequence length="166" mass="18576">MEDREESSGLSYHVGKQSVSFLVYKFLEGGSLPERLRNDEKVTELDWIKRVNIVKGVAYVLSYMHHECSPPILHRDISSKNVLLDHEDRPHLSDFGTAKLLRPNSSNWTSFAGTFGYVAPKLAYTMEINESCETYSSGLLSLEVILGQHLADLVHTVSSLSSTSES</sequence>
<dbReference type="Gramene" id="PHT66005">
    <property type="protein sequence ID" value="PHT66005"/>
    <property type="gene ID" value="T459_30430"/>
</dbReference>
<name>A0A1U8EZ61_CAPAN</name>
<dbReference type="GO" id="GO:0005524">
    <property type="term" value="F:ATP binding"/>
    <property type="evidence" value="ECO:0007669"/>
    <property type="project" value="UniProtKB-KW"/>
</dbReference>
<comment type="catalytic activity">
    <reaction evidence="8">
        <text>L-seryl-[protein] + ATP = O-phospho-L-seryl-[protein] + ADP + H(+)</text>
        <dbReference type="Rhea" id="RHEA:17989"/>
        <dbReference type="Rhea" id="RHEA-COMP:9863"/>
        <dbReference type="Rhea" id="RHEA-COMP:11604"/>
        <dbReference type="ChEBI" id="CHEBI:15378"/>
        <dbReference type="ChEBI" id="CHEBI:29999"/>
        <dbReference type="ChEBI" id="CHEBI:30616"/>
        <dbReference type="ChEBI" id="CHEBI:83421"/>
        <dbReference type="ChEBI" id="CHEBI:456216"/>
        <dbReference type="EC" id="2.7.11.1"/>
    </reaction>
</comment>
<keyword evidence="6" id="KW-0067">ATP-binding</keyword>
<evidence type="ECO:0000256" key="1">
    <source>
        <dbReference type="ARBA" id="ARBA00012513"/>
    </source>
</evidence>
<comment type="caution">
    <text evidence="10">The sequence shown here is derived from an EMBL/GenBank/DDBJ whole genome shotgun (WGS) entry which is preliminary data.</text>
</comment>
<dbReference type="Pfam" id="PF00069">
    <property type="entry name" value="Pkinase"/>
    <property type="match status" value="1"/>
</dbReference>
<evidence type="ECO:0000256" key="5">
    <source>
        <dbReference type="ARBA" id="ARBA00022777"/>
    </source>
</evidence>
<dbReference type="GO" id="GO:0004674">
    <property type="term" value="F:protein serine/threonine kinase activity"/>
    <property type="evidence" value="ECO:0007669"/>
    <property type="project" value="UniProtKB-KW"/>
</dbReference>
<dbReference type="InterPro" id="IPR011009">
    <property type="entry name" value="Kinase-like_dom_sf"/>
</dbReference>
<dbReference type="AlphaFoldDB" id="A0A1U8EZ61"/>
<keyword evidence="2" id="KW-0723">Serine/threonine-protein kinase</keyword>
<evidence type="ECO:0000256" key="7">
    <source>
        <dbReference type="ARBA" id="ARBA00047899"/>
    </source>
</evidence>
<dbReference type="PROSITE" id="PS50011">
    <property type="entry name" value="PROTEIN_KINASE_DOM"/>
    <property type="match status" value="1"/>
</dbReference>
<dbReference type="KEGG" id="cann:107849025"/>
<evidence type="ECO:0000256" key="2">
    <source>
        <dbReference type="ARBA" id="ARBA00022527"/>
    </source>
</evidence>
<evidence type="ECO:0000256" key="4">
    <source>
        <dbReference type="ARBA" id="ARBA00022741"/>
    </source>
</evidence>
<dbReference type="OrthoDB" id="676979at2759"/>
<reference evidence="10 11" key="1">
    <citation type="journal article" date="2014" name="Nat. Genet.">
        <title>Genome sequence of the hot pepper provides insights into the evolution of pungency in Capsicum species.</title>
        <authorList>
            <person name="Kim S."/>
            <person name="Park M."/>
            <person name="Yeom S.I."/>
            <person name="Kim Y.M."/>
            <person name="Lee J.M."/>
            <person name="Lee H.A."/>
            <person name="Seo E."/>
            <person name="Choi J."/>
            <person name="Cheong K."/>
            <person name="Kim K.T."/>
            <person name="Jung K."/>
            <person name="Lee G.W."/>
            <person name="Oh S.K."/>
            <person name="Bae C."/>
            <person name="Kim S.B."/>
            <person name="Lee H.Y."/>
            <person name="Kim S.Y."/>
            <person name="Kim M.S."/>
            <person name="Kang B.C."/>
            <person name="Jo Y.D."/>
            <person name="Yang H.B."/>
            <person name="Jeong H.J."/>
            <person name="Kang W.H."/>
            <person name="Kwon J.K."/>
            <person name="Shin C."/>
            <person name="Lim J.Y."/>
            <person name="Park J.H."/>
            <person name="Huh J.H."/>
            <person name="Kim J.S."/>
            <person name="Kim B.D."/>
            <person name="Cohen O."/>
            <person name="Paran I."/>
            <person name="Suh M.C."/>
            <person name="Lee S.B."/>
            <person name="Kim Y.K."/>
            <person name="Shin Y."/>
            <person name="Noh S.J."/>
            <person name="Park J."/>
            <person name="Seo Y.S."/>
            <person name="Kwon S.Y."/>
            <person name="Kim H.A."/>
            <person name="Park J.M."/>
            <person name="Kim H.J."/>
            <person name="Choi S.B."/>
            <person name="Bosland P.W."/>
            <person name="Reeves G."/>
            <person name="Jo S.H."/>
            <person name="Lee B.W."/>
            <person name="Cho H.T."/>
            <person name="Choi H.S."/>
            <person name="Lee M.S."/>
            <person name="Yu Y."/>
            <person name="Do Choi Y."/>
            <person name="Park B.S."/>
            <person name="van Deynze A."/>
            <person name="Ashrafi H."/>
            <person name="Hill T."/>
            <person name="Kim W.T."/>
            <person name="Pai H.S."/>
            <person name="Ahn H.K."/>
            <person name="Yeam I."/>
            <person name="Giovannoni J.J."/>
            <person name="Rose J.K."/>
            <person name="Sorensen I."/>
            <person name="Lee S.J."/>
            <person name="Kim R.W."/>
            <person name="Choi I.Y."/>
            <person name="Choi B.S."/>
            <person name="Lim J.S."/>
            <person name="Lee Y.H."/>
            <person name="Choi D."/>
        </authorList>
    </citation>
    <scope>NUCLEOTIDE SEQUENCE [LARGE SCALE GENOMIC DNA]</scope>
    <source>
        <strain evidence="11">cv. CM334</strain>
    </source>
</reference>
<protein>
    <recommendedName>
        <fullName evidence="1">non-specific serine/threonine protein kinase</fullName>
        <ecNumber evidence="1">2.7.11.1</ecNumber>
    </recommendedName>
</protein>
<evidence type="ECO:0000256" key="6">
    <source>
        <dbReference type="ARBA" id="ARBA00022840"/>
    </source>
</evidence>
<dbReference type="SMR" id="A0A1U8EZ61"/>
<accession>A0A1U8EZ61</accession>
<dbReference type="InterPro" id="IPR000719">
    <property type="entry name" value="Prot_kinase_dom"/>
</dbReference>
<dbReference type="PROSITE" id="PS00109">
    <property type="entry name" value="PROTEIN_KINASE_TYR"/>
    <property type="match status" value="1"/>
</dbReference>
<evidence type="ECO:0000256" key="3">
    <source>
        <dbReference type="ARBA" id="ARBA00022679"/>
    </source>
</evidence>
<keyword evidence="4" id="KW-0547">Nucleotide-binding</keyword>
<keyword evidence="11" id="KW-1185">Reference proteome</keyword>
<keyword evidence="3" id="KW-0808">Transferase</keyword>
<dbReference type="STRING" id="4072.A0A1U8EZ61"/>
<dbReference type="Proteomes" id="UP000222542">
    <property type="component" value="Unassembled WGS sequence"/>
</dbReference>
<evidence type="ECO:0000313" key="11">
    <source>
        <dbReference type="Proteomes" id="UP000222542"/>
    </source>
</evidence>
<dbReference type="PANTHER" id="PTHR48005">
    <property type="entry name" value="LEUCINE RICH REPEAT KINASE 2"/>
    <property type="match status" value="1"/>
</dbReference>
<evidence type="ECO:0000259" key="9">
    <source>
        <dbReference type="PROSITE" id="PS50011"/>
    </source>
</evidence>
<evidence type="ECO:0000313" key="10">
    <source>
        <dbReference type="EMBL" id="PHT66005.1"/>
    </source>
</evidence>
<feature type="domain" description="Protein kinase" evidence="9">
    <location>
        <begin position="1"/>
        <end position="166"/>
    </location>
</feature>
<evidence type="ECO:0000256" key="8">
    <source>
        <dbReference type="ARBA" id="ARBA00048679"/>
    </source>
</evidence>
<dbReference type="SUPFAM" id="SSF56112">
    <property type="entry name" value="Protein kinase-like (PK-like)"/>
    <property type="match status" value="1"/>
</dbReference>
<dbReference type="EC" id="2.7.11.1" evidence="1"/>
<dbReference type="Gene3D" id="1.10.510.10">
    <property type="entry name" value="Transferase(Phosphotransferase) domain 1"/>
    <property type="match status" value="1"/>
</dbReference>
<organism evidence="10 11">
    <name type="scientific">Capsicum annuum</name>
    <name type="common">Capsicum pepper</name>
    <dbReference type="NCBI Taxonomy" id="4072"/>
    <lineage>
        <taxon>Eukaryota</taxon>
        <taxon>Viridiplantae</taxon>
        <taxon>Streptophyta</taxon>
        <taxon>Embryophyta</taxon>
        <taxon>Tracheophyta</taxon>
        <taxon>Spermatophyta</taxon>
        <taxon>Magnoliopsida</taxon>
        <taxon>eudicotyledons</taxon>
        <taxon>Gunneridae</taxon>
        <taxon>Pentapetalae</taxon>
        <taxon>asterids</taxon>
        <taxon>lamiids</taxon>
        <taxon>Solanales</taxon>
        <taxon>Solanaceae</taxon>
        <taxon>Solanoideae</taxon>
        <taxon>Capsiceae</taxon>
        <taxon>Capsicum</taxon>
    </lineage>
</organism>
<gene>
    <name evidence="10" type="ORF">T459_30430</name>
</gene>
<dbReference type="InterPro" id="IPR051420">
    <property type="entry name" value="Ser_Thr_Kinases_DiverseReg"/>
</dbReference>
<dbReference type="EMBL" id="AYRZ02000012">
    <property type="protein sequence ID" value="PHT66005.1"/>
    <property type="molecule type" value="Genomic_DNA"/>
</dbReference>
<dbReference type="PANTHER" id="PTHR48005:SF70">
    <property type="entry name" value="MDIS1-INTERACTING RECEPTOR LIKE KINASE 2-LIKE"/>
    <property type="match status" value="1"/>
</dbReference>